<gene>
    <name evidence="2" type="primary">RE2_615</name>
    <name evidence="2" type="ORF">CK203_039038</name>
</gene>
<comment type="caution">
    <text evidence="2">The sequence shown here is derived from an EMBL/GenBank/DDBJ whole genome shotgun (WGS) entry which is preliminary data.</text>
</comment>
<proteinExistence type="predicted"/>
<evidence type="ECO:0000313" key="2">
    <source>
        <dbReference type="EMBL" id="RVW85422.1"/>
    </source>
</evidence>
<dbReference type="EMBL" id="QGNW01000204">
    <property type="protein sequence ID" value="RVW85422.1"/>
    <property type="molecule type" value="Genomic_DNA"/>
</dbReference>
<reference evidence="2 3" key="1">
    <citation type="journal article" date="2018" name="PLoS Genet.">
        <title>Population sequencing reveals clonal diversity and ancestral inbreeding in the grapevine cultivar Chardonnay.</title>
        <authorList>
            <person name="Roach M.J."/>
            <person name="Johnson D.L."/>
            <person name="Bohlmann J."/>
            <person name="van Vuuren H.J."/>
            <person name="Jones S.J."/>
            <person name="Pretorius I.S."/>
            <person name="Schmidt S.A."/>
            <person name="Borneman A.R."/>
        </authorList>
    </citation>
    <scope>NUCLEOTIDE SEQUENCE [LARGE SCALE GENOMIC DNA]</scope>
    <source>
        <strain evidence="3">cv. Chardonnay</strain>
        <tissue evidence="2">Leaf</tissue>
    </source>
</reference>
<dbReference type="AlphaFoldDB" id="A0A438HLU5"/>
<dbReference type="PANTHER" id="PTHR11439">
    <property type="entry name" value="GAG-POL-RELATED RETROTRANSPOSON"/>
    <property type="match status" value="1"/>
</dbReference>
<organism evidence="2 3">
    <name type="scientific">Vitis vinifera</name>
    <name type="common">Grape</name>
    <dbReference type="NCBI Taxonomy" id="29760"/>
    <lineage>
        <taxon>Eukaryota</taxon>
        <taxon>Viridiplantae</taxon>
        <taxon>Streptophyta</taxon>
        <taxon>Embryophyta</taxon>
        <taxon>Tracheophyta</taxon>
        <taxon>Spermatophyta</taxon>
        <taxon>Magnoliopsida</taxon>
        <taxon>eudicotyledons</taxon>
        <taxon>Gunneridae</taxon>
        <taxon>Pentapetalae</taxon>
        <taxon>rosids</taxon>
        <taxon>Vitales</taxon>
        <taxon>Vitaceae</taxon>
        <taxon>Viteae</taxon>
        <taxon>Vitis</taxon>
    </lineage>
</organism>
<sequence>MPSSVLHDQIPHSLLFPDQPLYFLPPRVFGCTCFVHILTPGQDKLSAKAMKSLFLDIPDFRRVIVVIPLRLIDTLSPLMSPSLRTHHSFPPLLSLFLFLKFLPIPIVSPPDAMPPRPLQVYHRRPRVVAPLPFPEAPADSLPIPSASPAPALPSPNDLPIAVWKEHPRSSFPSSWRQAMVDEMAALHSNGTWDLVVLPSGPLVAKGYTQVYGSDYGDTFSPVAKIASVRLLLSMAAMWGVWFSVQVTPFSIWLETISSNMCIYLVVYVDDIVITGSVIRMLNPVLVWSFPKEVCFRHPGRNRTGGAFRRPWEISTARSHWDAVIRILRYIKSTPGQGVLYREQSHTQVVGYTDTDWAGSPTDRRSTSRDEQMKLICDNQAALHIASNPVFHERTKHIEGDCHFIREKIASGCVATSFVNSNDQLADIFTKSLRGPRIKYICNKLGAYDVYASA</sequence>
<dbReference type="PANTHER" id="PTHR11439:SF463">
    <property type="entry name" value="REVERSE TRANSCRIPTASE TY1_COPIA-TYPE DOMAIN-CONTAINING PROTEIN"/>
    <property type="match status" value="1"/>
</dbReference>
<evidence type="ECO:0000313" key="3">
    <source>
        <dbReference type="Proteomes" id="UP000288805"/>
    </source>
</evidence>
<name>A0A438HLU5_VITVI</name>
<evidence type="ECO:0000259" key="1">
    <source>
        <dbReference type="Pfam" id="PF07727"/>
    </source>
</evidence>
<dbReference type="Pfam" id="PF07727">
    <property type="entry name" value="RVT_2"/>
    <property type="match status" value="1"/>
</dbReference>
<dbReference type="CDD" id="cd09272">
    <property type="entry name" value="RNase_HI_RT_Ty1"/>
    <property type="match status" value="1"/>
</dbReference>
<dbReference type="InterPro" id="IPR013103">
    <property type="entry name" value="RVT_2"/>
</dbReference>
<accession>A0A438HLU5</accession>
<protein>
    <submittedName>
        <fullName evidence="2">Retrovirus-related Pol polyprotein from transposon RE2</fullName>
    </submittedName>
</protein>
<dbReference type="Proteomes" id="UP000288805">
    <property type="component" value="Unassembled WGS sequence"/>
</dbReference>
<feature type="domain" description="Reverse transcriptase Ty1/copia-type" evidence="1">
    <location>
        <begin position="202"/>
        <end position="237"/>
    </location>
</feature>